<dbReference type="GO" id="GO:0008097">
    <property type="term" value="F:5S rRNA binding"/>
    <property type="evidence" value="ECO:0007669"/>
    <property type="project" value="TreeGrafter"/>
</dbReference>
<dbReference type="GO" id="GO:0003735">
    <property type="term" value="F:structural constituent of ribosome"/>
    <property type="evidence" value="ECO:0007669"/>
    <property type="project" value="InterPro"/>
</dbReference>
<protein>
    <submittedName>
        <fullName evidence="5">50S ribosomal protein L18</fullName>
    </submittedName>
</protein>
<evidence type="ECO:0000256" key="4">
    <source>
        <dbReference type="SAM" id="MobiDB-lite"/>
    </source>
</evidence>
<evidence type="ECO:0000256" key="3">
    <source>
        <dbReference type="ARBA" id="ARBA00023274"/>
    </source>
</evidence>
<accession>A0A0G0MYQ3</accession>
<gene>
    <name evidence="5" type="ORF">UT34_C0002G0163</name>
</gene>
<keyword evidence="2 5" id="KW-0689">Ribosomal protein</keyword>
<evidence type="ECO:0000313" key="5">
    <source>
        <dbReference type="EMBL" id="KKR05656.1"/>
    </source>
</evidence>
<dbReference type="CDD" id="cd00432">
    <property type="entry name" value="Ribosomal_L18_L5e"/>
    <property type="match status" value="1"/>
</dbReference>
<keyword evidence="3" id="KW-0687">Ribonucleoprotein</keyword>
<reference evidence="5 6" key="1">
    <citation type="journal article" date="2015" name="Nature">
        <title>rRNA introns, odd ribosomes, and small enigmatic genomes across a large radiation of phyla.</title>
        <authorList>
            <person name="Brown C.T."/>
            <person name="Hug L.A."/>
            <person name="Thomas B.C."/>
            <person name="Sharon I."/>
            <person name="Castelle C.J."/>
            <person name="Singh A."/>
            <person name="Wilkins M.J."/>
            <person name="Williams K.H."/>
            <person name="Banfield J.F."/>
        </authorList>
    </citation>
    <scope>NUCLEOTIDE SEQUENCE [LARGE SCALE GENOMIC DNA]</scope>
</reference>
<dbReference type="PATRIC" id="fig|1619100.3.peg.710"/>
<comment type="caution">
    <text evidence="5">The sequence shown here is derived from an EMBL/GenBank/DDBJ whole genome shotgun (WGS) entry which is preliminary data.</text>
</comment>
<proteinExistence type="inferred from homology"/>
<dbReference type="Pfam" id="PF00861">
    <property type="entry name" value="Ribosomal_L18p"/>
    <property type="match status" value="1"/>
</dbReference>
<name>A0A0G0MYQ3_9BACT</name>
<dbReference type="InterPro" id="IPR005484">
    <property type="entry name" value="Ribosomal_uL18_bac/plant/anim"/>
</dbReference>
<dbReference type="InterPro" id="IPR057268">
    <property type="entry name" value="Ribosomal_L18"/>
</dbReference>
<evidence type="ECO:0000256" key="1">
    <source>
        <dbReference type="ARBA" id="ARBA00007116"/>
    </source>
</evidence>
<organism evidence="5 6">
    <name type="scientific">candidate division WS6 bacterium GW2011_GWF2_39_15</name>
    <dbReference type="NCBI Taxonomy" id="1619100"/>
    <lineage>
        <taxon>Bacteria</taxon>
        <taxon>Candidatus Dojkabacteria</taxon>
    </lineage>
</organism>
<dbReference type="EMBL" id="LBWK01000002">
    <property type="protein sequence ID" value="KKR05656.1"/>
    <property type="molecule type" value="Genomic_DNA"/>
</dbReference>
<dbReference type="Proteomes" id="UP000034799">
    <property type="component" value="Unassembled WGS sequence"/>
</dbReference>
<dbReference type="PANTHER" id="PTHR12899">
    <property type="entry name" value="39S RIBOSOMAL PROTEIN L18, MITOCHONDRIAL"/>
    <property type="match status" value="1"/>
</dbReference>
<dbReference type="GO" id="GO:0006412">
    <property type="term" value="P:translation"/>
    <property type="evidence" value="ECO:0007669"/>
    <property type="project" value="InterPro"/>
</dbReference>
<evidence type="ECO:0000256" key="2">
    <source>
        <dbReference type="ARBA" id="ARBA00022980"/>
    </source>
</evidence>
<sequence>MVNTKKQNRIRRKIHTKKKTGGTAEKPRVFVFKSNKYLHAGVANDDSGVVILGGRAKRNTEGVEILGKKMATDMKKKKVDVAVFDRSGYKYHGIIAKFVESLRSNGIKI</sequence>
<dbReference type="GO" id="GO:0022625">
    <property type="term" value="C:cytosolic large ribosomal subunit"/>
    <property type="evidence" value="ECO:0007669"/>
    <property type="project" value="TreeGrafter"/>
</dbReference>
<feature type="region of interest" description="Disordered" evidence="4">
    <location>
        <begin position="1"/>
        <end position="25"/>
    </location>
</feature>
<dbReference type="SUPFAM" id="SSF53137">
    <property type="entry name" value="Translational machinery components"/>
    <property type="match status" value="1"/>
</dbReference>
<feature type="compositionally biased region" description="Basic residues" evidence="4">
    <location>
        <begin position="1"/>
        <end position="20"/>
    </location>
</feature>
<evidence type="ECO:0000313" key="6">
    <source>
        <dbReference type="Proteomes" id="UP000034799"/>
    </source>
</evidence>
<dbReference type="PANTHER" id="PTHR12899:SF3">
    <property type="entry name" value="LARGE RIBOSOMAL SUBUNIT PROTEIN UL18M"/>
    <property type="match status" value="1"/>
</dbReference>
<dbReference type="STRING" id="1619100.UT34_C0002G0163"/>
<dbReference type="AlphaFoldDB" id="A0A0G0MYQ3"/>
<comment type="similarity">
    <text evidence="1">Belongs to the universal ribosomal protein uL18 family.</text>
</comment>
<dbReference type="Gene3D" id="3.30.420.100">
    <property type="match status" value="1"/>
</dbReference>